<dbReference type="GO" id="GO:0006083">
    <property type="term" value="P:acetate metabolic process"/>
    <property type="evidence" value="ECO:0007669"/>
    <property type="project" value="TreeGrafter"/>
</dbReference>
<proteinExistence type="inferred from homology"/>
<evidence type="ECO:0000256" key="5">
    <source>
        <dbReference type="ARBA" id="ARBA00022840"/>
    </source>
</evidence>
<dbReference type="PRINTS" id="PR00471">
    <property type="entry name" value="ACETATEKNASE"/>
</dbReference>
<dbReference type="InterPro" id="IPR043129">
    <property type="entry name" value="ATPase_NBD"/>
</dbReference>
<organism evidence="8 9">
    <name type="scientific">Pedobacter cryoconitis</name>
    <dbReference type="NCBI Taxonomy" id="188932"/>
    <lineage>
        <taxon>Bacteria</taxon>
        <taxon>Pseudomonadati</taxon>
        <taxon>Bacteroidota</taxon>
        <taxon>Sphingobacteriia</taxon>
        <taxon>Sphingobacteriales</taxon>
        <taxon>Sphingobacteriaceae</taxon>
        <taxon>Pedobacter</taxon>
    </lineage>
</organism>
<dbReference type="GO" id="GO:0000287">
    <property type="term" value="F:magnesium ion binding"/>
    <property type="evidence" value="ECO:0007669"/>
    <property type="project" value="UniProtKB-UniRule"/>
</dbReference>
<comment type="catalytic activity">
    <reaction evidence="6">
        <text>acetate + ATP = acetyl phosphate + ADP</text>
        <dbReference type="Rhea" id="RHEA:11352"/>
        <dbReference type="ChEBI" id="CHEBI:22191"/>
        <dbReference type="ChEBI" id="CHEBI:30089"/>
        <dbReference type="ChEBI" id="CHEBI:30616"/>
        <dbReference type="ChEBI" id="CHEBI:456216"/>
        <dbReference type="EC" id="2.7.2.1"/>
    </reaction>
</comment>
<feature type="binding site" evidence="6">
    <location>
        <position position="20"/>
    </location>
    <ligand>
        <name>ATP</name>
        <dbReference type="ChEBI" id="CHEBI:30616"/>
    </ligand>
</feature>
<feature type="binding site" evidence="6">
    <location>
        <position position="94"/>
    </location>
    <ligand>
        <name>substrate</name>
    </ligand>
</feature>
<dbReference type="SUPFAM" id="SSF53067">
    <property type="entry name" value="Actin-like ATPase domain"/>
    <property type="match status" value="2"/>
</dbReference>
<dbReference type="GO" id="GO:0005737">
    <property type="term" value="C:cytoplasm"/>
    <property type="evidence" value="ECO:0007669"/>
    <property type="project" value="UniProtKB-SubCell"/>
</dbReference>
<evidence type="ECO:0000256" key="2">
    <source>
        <dbReference type="ARBA" id="ARBA00022679"/>
    </source>
</evidence>
<keyword evidence="3 6" id="KW-0547">Nucleotide-binding</keyword>
<dbReference type="GO" id="GO:0006085">
    <property type="term" value="P:acetyl-CoA biosynthetic process"/>
    <property type="evidence" value="ECO:0007669"/>
    <property type="project" value="UniProtKB-UniRule"/>
</dbReference>
<evidence type="ECO:0000313" key="9">
    <source>
        <dbReference type="Proteomes" id="UP000249754"/>
    </source>
</evidence>
<evidence type="ECO:0000256" key="1">
    <source>
        <dbReference type="ARBA" id="ARBA00008748"/>
    </source>
</evidence>
<keyword evidence="6" id="KW-0479">Metal-binding</keyword>
<feature type="site" description="Transition state stabilizer" evidence="6">
    <location>
        <position position="181"/>
    </location>
</feature>
<dbReference type="EC" id="2.7.2.1" evidence="6"/>
<dbReference type="Gene3D" id="3.30.420.40">
    <property type="match status" value="2"/>
</dbReference>
<dbReference type="GO" id="GO:0008776">
    <property type="term" value="F:acetate kinase activity"/>
    <property type="evidence" value="ECO:0007669"/>
    <property type="project" value="UniProtKB-UniRule"/>
</dbReference>
<protein>
    <recommendedName>
        <fullName evidence="6">Acetate kinase</fullName>
        <ecNumber evidence="6">2.7.2.1</ecNumber>
    </recommendedName>
    <alternativeName>
        <fullName evidence="6">Acetokinase</fullName>
    </alternativeName>
</protein>
<comment type="pathway">
    <text evidence="6">Metabolic intermediate biosynthesis; acetyl-CoA biosynthesis; acetyl-CoA from acetate: step 1/2.</text>
</comment>
<evidence type="ECO:0000256" key="4">
    <source>
        <dbReference type="ARBA" id="ARBA00022777"/>
    </source>
</evidence>
<reference evidence="8 9" key="1">
    <citation type="submission" date="2018-06" db="EMBL/GenBank/DDBJ databases">
        <title>Genomic Encyclopedia of Archaeal and Bacterial Type Strains, Phase II (KMG-II): from individual species to whole genera.</title>
        <authorList>
            <person name="Goeker M."/>
        </authorList>
    </citation>
    <scope>NUCLEOTIDE SEQUENCE [LARGE SCALE GENOMIC DNA]</scope>
    <source>
        <strain evidence="8 9">DSM 14825</strain>
    </source>
</reference>
<comment type="cofactor">
    <cofactor evidence="6">
        <name>Mg(2+)</name>
        <dbReference type="ChEBI" id="CHEBI:18420"/>
    </cofactor>
    <cofactor evidence="6">
        <name>Mn(2+)</name>
        <dbReference type="ChEBI" id="CHEBI:29035"/>
    </cofactor>
    <text evidence="6">Mg(2+). Can also accept Mn(2+).</text>
</comment>
<dbReference type="OrthoDB" id="9802453at2"/>
<dbReference type="HAMAP" id="MF_00020">
    <property type="entry name" value="Acetate_kinase"/>
    <property type="match status" value="1"/>
</dbReference>
<gene>
    <name evidence="6" type="primary">ackA</name>
    <name evidence="8" type="ORF">LY11_04757</name>
</gene>
<keyword evidence="2 6" id="KW-0808">Transferase</keyword>
<dbReference type="InterPro" id="IPR004372">
    <property type="entry name" value="Ac/propionate_kinase"/>
</dbReference>
<accession>A0A327SA12</accession>
<evidence type="ECO:0000313" key="8">
    <source>
        <dbReference type="EMBL" id="RAJ22617.1"/>
    </source>
</evidence>
<dbReference type="UniPathway" id="UPA00340">
    <property type="reaction ID" value="UER00458"/>
</dbReference>
<dbReference type="PIRSF" id="PIRSF000722">
    <property type="entry name" value="Acetate_prop_kin"/>
    <property type="match status" value="1"/>
</dbReference>
<evidence type="ECO:0000256" key="3">
    <source>
        <dbReference type="ARBA" id="ARBA00022741"/>
    </source>
</evidence>
<evidence type="ECO:0000256" key="6">
    <source>
        <dbReference type="HAMAP-Rule" id="MF_00020"/>
    </source>
</evidence>
<dbReference type="GO" id="GO:0005524">
    <property type="term" value="F:ATP binding"/>
    <property type="evidence" value="ECO:0007669"/>
    <property type="project" value="UniProtKB-KW"/>
</dbReference>
<feature type="active site" description="Proton donor/acceptor" evidence="6">
    <location>
        <position position="150"/>
    </location>
</feature>
<dbReference type="InterPro" id="IPR023865">
    <property type="entry name" value="Aliphatic_acid_kinase_CS"/>
</dbReference>
<dbReference type="InterPro" id="IPR000890">
    <property type="entry name" value="Aliphatic_acid_kin_short-chain"/>
</dbReference>
<comment type="function">
    <text evidence="6">Catalyzes the formation of acetyl phosphate from acetate and ATP. Can also catalyze the reverse reaction.</text>
</comment>
<keyword evidence="6" id="KW-0460">Magnesium</keyword>
<name>A0A327SA12_9SPHI</name>
<dbReference type="AlphaFoldDB" id="A0A327SA12"/>
<dbReference type="NCBIfam" id="TIGR00016">
    <property type="entry name" value="ackA"/>
    <property type="match status" value="1"/>
</dbReference>
<feature type="binding site" evidence="6">
    <location>
        <begin position="331"/>
        <end position="335"/>
    </location>
    <ligand>
        <name>ATP</name>
        <dbReference type="ChEBI" id="CHEBI:30616"/>
    </ligand>
</feature>
<dbReference type="PANTHER" id="PTHR21060:SF15">
    <property type="entry name" value="ACETATE KINASE-RELATED"/>
    <property type="match status" value="1"/>
</dbReference>
<feature type="site" description="Transition state stabilizer" evidence="6">
    <location>
        <position position="242"/>
    </location>
</feature>
<comment type="subcellular location">
    <subcellularLocation>
        <location evidence="6">Cytoplasm</location>
    </subcellularLocation>
</comment>
<dbReference type="Pfam" id="PF00871">
    <property type="entry name" value="Acetate_kinase"/>
    <property type="match status" value="1"/>
</dbReference>
<keyword evidence="5 6" id="KW-0067">ATP-binding</keyword>
<feature type="binding site" evidence="6">
    <location>
        <begin position="209"/>
        <end position="213"/>
    </location>
    <ligand>
        <name>ATP</name>
        <dbReference type="ChEBI" id="CHEBI:30616"/>
    </ligand>
</feature>
<dbReference type="Proteomes" id="UP000249754">
    <property type="component" value="Unassembled WGS sequence"/>
</dbReference>
<comment type="similarity">
    <text evidence="1 6 7">Belongs to the acetokinase family.</text>
</comment>
<comment type="caution">
    <text evidence="8">The sequence shown here is derived from an EMBL/GenBank/DDBJ whole genome shotgun (WGS) entry which is preliminary data.</text>
</comment>
<comment type="subunit">
    <text evidence="6">Homodimer.</text>
</comment>
<keyword evidence="6" id="KW-0963">Cytoplasm</keyword>
<evidence type="ECO:0000256" key="7">
    <source>
        <dbReference type="RuleBase" id="RU003835"/>
    </source>
</evidence>
<dbReference type="PROSITE" id="PS01075">
    <property type="entry name" value="ACETATE_KINASE_1"/>
    <property type="match status" value="1"/>
</dbReference>
<feature type="binding site" evidence="6">
    <location>
        <position position="382"/>
    </location>
    <ligand>
        <name>Mg(2+)</name>
        <dbReference type="ChEBI" id="CHEBI:18420"/>
    </ligand>
</feature>
<sequence length="400" mass="44142">MNNTSKKCILTINGGSSSIKYALYEMEGSLNQLLVGEMENIGSSSANLNFINCGGEQQCLIDIKVANHGEAADWLVNWLAKETEFVQIIVIGHRIVQGMNHASPEFITAKLIKELKEISAYDPEHLPAEIKLVEAFKKHFPQLDQVACFDTSFHSAMPSIAKLLPIARKYQAKGIKRYGFHGLSYSYLMEEFEQIAGTEASKGKIIMAHLGSGASLAAVKDGKSMDTSMGFTPASGLTMSTRTGDLDPGVAWYLMKSEKLTPEKFNQLVNHESGLLGISETTADMQELLNMQQHDHRAAEAVELFCYQTIKWIGAFAAVLGGLDTLIFSGGIGEHSPEIRERICKGLQFLGIELDETKNINNETFISMGTDKASVWVIKTNEELMIARSVYKLLSYNIKN</sequence>
<dbReference type="PROSITE" id="PS01076">
    <property type="entry name" value="ACETATE_KINASE_2"/>
    <property type="match status" value="1"/>
</dbReference>
<comment type="caution">
    <text evidence="6">Lacks conserved residue(s) required for the propagation of feature annotation.</text>
</comment>
<dbReference type="RefSeq" id="WP_111636072.1">
    <property type="nucleotide sequence ID" value="NZ_QLLR01000037.1"/>
</dbReference>
<keyword evidence="4 6" id="KW-0418">Kinase</keyword>
<dbReference type="PANTHER" id="PTHR21060">
    <property type="entry name" value="ACETATE KINASE"/>
    <property type="match status" value="1"/>
</dbReference>
<dbReference type="EMBL" id="QLLR01000037">
    <property type="protein sequence ID" value="RAJ22617.1"/>
    <property type="molecule type" value="Genomic_DNA"/>
</dbReference>
<feature type="binding site" evidence="6">
    <location>
        <position position="13"/>
    </location>
    <ligand>
        <name>Mg(2+)</name>
        <dbReference type="ChEBI" id="CHEBI:18420"/>
    </ligand>
</feature>